<gene>
    <name evidence="2" type="ORF">PVAP13_5NG506186</name>
</gene>
<dbReference type="Proteomes" id="UP000823388">
    <property type="component" value="Chromosome 5N"/>
</dbReference>
<organism evidence="2 3">
    <name type="scientific">Panicum virgatum</name>
    <name type="common">Blackwell switchgrass</name>
    <dbReference type="NCBI Taxonomy" id="38727"/>
    <lineage>
        <taxon>Eukaryota</taxon>
        <taxon>Viridiplantae</taxon>
        <taxon>Streptophyta</taxon>
        <taxon>Embryophyta</taxon>
        <taxon>Tracheophyta</taxon>
        <taxon>Spermatophyta</taxon>
        <taxon>Magnoliopsida</taxon>
        <taxon>Liliopsida</taxon>
        <taxon>Poales</taxon>
        <taxon>Poaceae</taxon>
        <taxon>PACMAD clade</taxon>
        <taxon>Panicoideae</taxon>
        <taxon>Panicodae</taxon>
        <taxon>Paniceae</taxon>
        <taxon>Panicinae</taxon>
        <taxon>Panicum</taxon>
        <taxon>Panicum sect. Hiantes</taxon>
    </lineage>
</organism>
<proteinExistence type="predicted"/>
<protein>
    <submittedName>
        <fullName evidence="2">Uncharacterized protein</fullName>
    </submittedName>
</protein>
<name>A0A8T0S3L5_PANVG</name>
<sequence length="122" mass="13714">MNRSNKQEIHDGLSFVEDPCAQMTSRQQDRMPVSRTTERAANLRPATAMRYHQMPMATGKIRRRWPAASTCSSTTRRSAVAQSSHRAAASRRRLQMRRHGRLGLGEELRLDCWSLGGCCVGG</sequence>
<reference evidence="2" key="1">
    <citation type="submission" date="2020-05" db="EMBL/GenBank/DDBJ databases">
        <title>WGS assembly of Panicum virgatum.</title>
        <authorList>
            <person name="Lovell J.T."/>
            <person name="Jenkins J."/>
            <person name="Shu S."/>
            <person name="Juenger T.E."/>
            <person name="Schmutz J."/>
        </authorList>
    </citation>
    <scope>NUCLEOTIDE SEQUENCE</scope>
    <source>
        <strain evidence="2">AP13</strain>
    </source>
</reference>
<evidence type="ECO:0000256" key="1">
    <source>
        <dbReference type="SAM" id="MobiDB-lite"/>
    </source>
</evidence>
<feature type="region of interest" description="Disordered" evidence="1">
    <location>
        <begin position="55"/>
        <end position="99"/>
    </location>
</feature>
<feature type="compositionally biased region" description="Low complexity" evidence="1">
    <location>
        <begin position="67"/>
        <end position="87"/>
    </location>
</feature>
<evidence type="ECO:0000313" key="2">
    <source>
        <dbReference type="EMBL" id="KAG2591805.1"/>
    </source>
</evidence>
<feature type="compositionally biased region" description="Basic residues" evidence="1">
    <location>
        <begin position="88"/>
        <end position="99"/>
    </location>
</feature>
<comment type="caution">
    <text evidence="2">The sequence shown here is derived from an EMBL/GenBank/DDBJ whole genome shotgun (WGS) entry which is preliminary data.</text>
</comment>
<dbReference type="AlphaFoldDB" id="A0A8T0S3L5"/>
<dbReference type="EMBL" id="CM029046">
    <property type="protein sequence ID" value="KAG2591805.1"/>
    <property type="molecule type" value="Genomic_DNA"/>
</dbReference>
<keyword evidence="3" id="KW-1185">Reference proteome</keyword>
<accession>A0A8T0S3L5</accession>
<evidence type="ECO:0000313" key="3">
    <source>
        <dbReference type="Proteomes" id="UP000823388"/>
    </source>
</evidence>